<protein>
    <submittedName>
        <fullName evidence="2">Uncharacterized protein</fullName>
    </submittedName>
</protein>
<reference evidence="2 3" key="1">
    <citation type="journal article" date="2020" name="Microbiol. Resour. Announc.">
        <title>Draft Genome Sequence of a Cladosporium Species Isolated from the Mesophotic Ascidian Didemnum maculosum.</title>
        <authorList>
            <person name="Gioti A."/>
            <person name="Siaperas R."/>
            <person name="Nikolaivits E."/>
            <person name="Le Goff G."/>
            <person name="Ouazzani J."/>
            <person name="Kotoulas G."/>
            <person name="Topakas E."/>
        </authorList>
    </citation>
    <scope>NUCLEOTIDE SEQUENCE [LARGE SCALE GENOMIC DNA]</scope>
    <source>
        <strain evidence="2 3">TM138-S3</strain>
    </source>
</reference>
<dbReference type="RefSeq" id="XP_069233913.1">
    <property type="nucleotide sequence ID" value="XM_069369034.1"/>
</dbReference>
<dbReference type="GeneID" id="96001872"/>
<organism evidence="2 3">
    <name type="scientific">Cladosporium halotolerans</name>
    <dbReference type="NCBI Taxonomy" id="1052096"/>
    <lineage>
        <taxon>Eukaryota</taxon>
        <taxon>Fungi</taxon>
        <taxon>Dikarya</taxon>
        <taxon>Ascomycota</taxon>
        <taxon>Pezizomycotina</taxon>
        <taxon>Dothideomycetes</taxon>
        <taxon>Dothideomycetidae</taxon>
        <taxon>Cladosporiales</taxon>
        <taxon>Cladosporiaceae</taxon>
        <taxon>Cladosporium</taxon>
    </lineage>
</organism>
<dbReference type="EMBL" id="JAAQHG020000001">
    <property type="protein sequence ID" value="KAL1590808.1"/>
    <property type="molecule type" value="Genomic_DNA"/>
</dbReference>
<proteinExistence type="predicted"/>
<evidence type="ECO:0000256" key="1">
    <source>
        <dbReference type="SAM" id="MobiDB-lite"/>
    </source>
</evidence>
<name>A0AB34L5Z3_9PEZI</name>
<sequence>MLYVIHSTSTWSMPRFCYRDTNKQVEKVRILLAIIELLMQLTSDAYDQNRQVVQNIEFIDQFLKERIEEATISFFKNALSRNVNAQDRSSGHLDPESARKRLLAVVDDVLALSDHVKRGKLLRDGEKRPQYTRPSVPPIKTTLSTSRKPLKP</sequence>
<comment type="caution">
    <text evidence="2">The sequence shown here is derived from an EMBL/GenBank/DDBJ whole genome shotgun (WGS) entry which is preliminary data.</text>
</comment>
<gene>
    <name evidence="2" type="ORF">WHR41_00428</name>
</gene>
<feature type="region of interest" description="Disordered" evidence="1">
    <location>
        <begin position="123"/>
        <end position="152"/>
    </location>
</feature>
<feature type="compositionally biased region" description="Polar residues" evidence="1">
    <location>
        <begin position="141"/>
        <end position="152"/>
    </location>
</feature>
<evidence type="ECO:0000313" key="2">
    <source>
        <dbReference type="EMBL" id="KAL1590808.1"/>
    </source>
</evidence>
<dbReference type="Proteomes" id="UP000803884">
    <property type="component" value="Unassembled WGS sequence"/>
</dbReference>
<dbReference type="AlphaFoldDB" id="A0AB34L5Z3"/>
<keyword evidence="3" id="KW-1185">Reference proteome</keyword>
<evidence type="ECO:0000313" key="3">
    <source>
        <dbReference type="Proteomes" id="UP000803884"/>
    </source>
</evidence>
<accession>A0AB34L5Z3</accession>